<comment type="caution">
    <text evidence="1">The sequence shown here is derived from an EMBL/GenBank/DDBJ whole genome shotgun (WGS) entry which is preliminary data.</text>
</comment>
<name>A0A0W0F2D0_MONRR</name>
<dbReference type="EMBL" id="LATX01002383">
    <property type="protein sequence ID" value="KTB30478.1"/>
    <property type="molecule type" value="Genomic_DNA"/>
</dbReference>
<gene>
    <name evidence="1" type="ORF">WG66_16940</name>
</gene>
<organism evidence="1 2">
    <name type="scientific">Moniliophthora roreri</name>
    <name type="common">Frosty pod rot fungus</name>
    <name type="synonym">Monilia roreri</name>
    <dbReference type="NCBI Taxonomy" id="221103"/>
    <lineage>
        <taxon>Eukaryota</taxon>
        <taxon>Fungi</taxon>
        <taxon>Dikarya</taxon>
        <taxon>Basidiomycota</taxon>
        <taxon>Agaricomycotina</taxon>
        <taxon>Agaricomycetes</taxon>
        <taxon>Agaricomycetidae</taxon>
        <taxon>Agaricales</taxon>
        <taxon>Marasmiineae</taxon>
        <taxon>Marasmiaceae</taxon>
        <taxon>Moniliophthora</taxon>
    </lineage>
</organism>
<evidence type="ECO:0000313" key="1">
    <source>
        <dbReference type="EMBL" id="KTB30478.1"/>
    </source>
</evidence>
<reference evidence="1 2" key="1">
    <citation type="submission" date="2015-12" db="EMBL/GenBank/DDBJ databases">
        <title>Draft genome sequence of Moniliophthora roreri, the causal agent of frosty pod rot of cacao.</title>
        <authorList>
            <person name="Aime M.C."/>
            <person name="Diaz-Valderrama J.R."/>
            <person name="Kijpornyongpan T."/>
            <person name="Phillips-Mora W."/>
        </authorList>
    </citation>
    <scope>NUCLEOTIDE SEQUENCE [LARGE SCALE GENOMIC DNA]</scope>
    <source>
        <strain evidence="1 2">MCA 2952</strain>
    </source>
</reference>
<proteinExistence type="predicted"/>
<dbReference type="AlphaFoldDB" id="A0A0W0F2D0"/>
<dbReference type="Proteomes" id="UP000054988">
    <property type="component" value="Unassembled WGS sequence"/>
</dbReference>
<evidence type="ECO:0000313" key="2">
    <source>
        <dbReference type="Proteomes" id="UP000054988"/>
    </source>
</evidence>
<accession>A0A0W0F2D0</accession>
<sequence>MAHIQTPGMDPPVETITEWREGNDRVVERESPGEDVEVEVIHDKNAQPSVLGRLRDRLHQLRSRFLGKKL</sequence>
<protein>
    <submittedName>
        <fullName evidence="1">Uncharacterized protein</fullName>
    </submittedName>
</protein>